<reference evidence="3 4" key="1">
    <citation type="submission" date="2013-08" db="EMBL/GenBank/DDBJ databases">
        <title>Genomic analysis of Lysobacter defluvii.</title>
        <authorList>
            <person name="Wang Q."/>
            <person name="Wang G."/>
        </authorList>
    </citation>
    <scope>NUCLEOTIDE SEQUENCE [LARGE SCALE GENOMIC DNA]</scope>
    <source>
        <strain evidence="3 4">IMMIB APB-9</strain>
    </source>
</reference>
<dbReference type="InterPro" id="IPR036761">
    <property type="entry name" value="TTHA0802/YceI-like_sf"/>
</dbReference>
<dbReference type="PANTHER" id="PTHR34406">
    <property type="entry name" value="PROTEIN YCEI"/>
    <property type="match status" value="1"/>
</dbReference>
<keyword evidence="1" id="KW-0732">Signal</keyword>
<dbReference type="PANTHER" id="PTHR34406:SF1">
    <property type="entry name" value="PROTEIN YCEI"/>
    <property type="match status" value="1"/>
</dbReference>
<name>A0A0A0M6N4_9GAMM</name>
<dbReference type="InterPro" id="IPR007372">
    <property type="entry name" value="Lipid/polyisoprenoid-bd_YceI"/>
</dbReference>
<evidence type="ECO:0000256" key="1">
    <source>
        <dbReference type="SAM" id="SignalP"/>
    </source>
</evidence>
<comment type="caution">
    <text evidence="3">The sequence shown here is derived from an EMBL/GenBank/DDBJ whole genome shotgun (WGS) entry which is preliminary data.</text>
</comment>
<dbReference type="SMART" id="SM00867">
    <property type="entry name" value="YceI"/>
    <property type="match status" value="1"/>
</dbReference>
<keyword evidence="4" id="KW-1185">Reference proteome</keyword>
<evidence type="ECO:0000259" key="2">
    <source>
        <dbReference type="SMART" id="SM00867"/>
    </source>
</evidence>
<dbReference type="Proteomes" id="UP000030003">
    <property type="component" value="Unassembled WGS sequence"/>
</dbReference>
<dbReference type="OrthoDB" id="9811006at2"/>
<dbReference type="SUPFAM" id="SSF101874">
    <property type="entry name" value="YceI-like"/>
    <property type="match status" value="1"/>
</dbReference>
<proteinExistence type="predicted"/>
<dbReference type="EMBL" id="AVBH01000240">
    <property type="protein sequence ID" value="KGO97687.1"/>
    <property type="molecule type" value="Genomic_DNA"/>
</dbReference>
<organism evidence="3 4">
    <name type="scientific">Lysobacter defluvii IMMIB APB-9 = DSM 18482</name>
    <dbReference type="NCBI Taxonomy" id="1385515"/>
    <lineage>
        <taxon>Bacteria</taxon>
        <taxon>Pseudomonadati</taxon>
        <taxon>Pseudomonadota</taxon>
        <taxon>Gammaproteobacteria</taxon>
        <taxon>Lysobacterales</taxon>
        <taxon>Lysobacteraceae</taxon>
        <taxon>Novilysobacter</taxon>
    </lineage>
</organism>
<evidence type="ECO:0000313" key="4">
    <source>
        <dbReference type="Proteomes" id="UP000030003"/>
    </source>
</evidence>
<feature type="chain" id="PRO_5001973418" evidence="1">
    <location>
        <begin position="21"/>
        <end position="195"/>
    </location>
</feature>
<dbReference type="eggNOG" id="COG2353">
    <property type="taxonomic scope" value="Bacteria"/>
</dbReference>
<sequence>MYKKLILAAAVAGFATAASAESITYTMDPAHTQVVAQWNHFGFSNPTIHFGQVDGTVTYDPENVEASSVQVTIPLSGMDSGVEAFNEHLRTADFFDIAQHPEVTFRSTSVKALGADRMRVTGDLTMHGITRPVDLAVTVNGVGTHAMTGQPAAGFDAEATILRSDFGLDMYAPTVSDEIKLRITTEATVPAPEGE</sequence>
<accession>A0A0A0M6N4</accession>
<dbReference type="Gene3D" id="2.40.128.110">
    <property type="entry name" value="Lipid/polyisoprenoid-binding, YceI-like"/>
    <property type="match status" value="1"/>
</dbReference>
<protein>
    <submittedName>
        <fullName evidence="3">Polyisoprenoid-binding protein</fullName>
    </submittedName>
</protein>
<dbReference type="Pfam" id="PF04264">
    <property type="entry name" value="YceI"/>
    <property type="match status" value="1"/>
</dbReference>
<feature type="signal peptide" evidence="1">
    <location>
        <begin position="1"/>
        <end position="20"/>
    </location>
</feature>
<feature type="domain" description="Lipid/polyisoprenoid-binding YceI-like" evidence="2">
    <location>
        <begin position="24"/>
        <end position="188"/>
    </location>
</feature>
<dbReference type="AlphaFoldDB" id="A0A0A0M6N4"/>
<gene>
    <name evidence="3" type="ORF">N791_07965</name>
</gene>
<dbReference type="STRING" id="1385515.GCA_000423325_01775"/>
<evidence type="ECO:0000313" key="3">
    <source>
        <dbReference type="EMBL" id="KGO97687.1"/>
    </source>
</evidence>
<dbReference type="RefSeq" id="WP_036138939.1">
    <property type="nucleotide sequence ID" value="NZ_AUHT01000008.1"/>
</dbReference>